<dbReference type="EMBL" id="DS232107">
    <property type="protein sequence ID" value="EDS34994.1"/>
    <property type="molecule type" value="Genomic_DNA"/>
</dbReference>
<dbReference type="eggNOG" id="ENOG502RZD1">
    <property type="taxonomic scope" value="Eukaryota"/>
</dbReference>
<keyword evidence="4" id="KW-1185">Reference proteome</keyword>
<gene>
    <name evidence="3" type="primary">6043411</name>
    <name evidence="2" type="ORF">CpipJ_CPIJ010308</name>
</gene>
<dbReference type="HOGENOM" id="CLU_010718_0_0_1"/>
<dbReference type="InterPro" id="IPR011009">
    <property type="entry name" value="Kinase-like_dom_sf"/>
</dbReference>
<reference evidence="2" key="1">
    <citation type="submission" date="2007-03" db="EMBL/GenBank/DDBJ databases">
        <title>Annotation of Culex pipiens quinquefasciatus.</title>
        <authorList>
            <consortium name="The Broad Institute Genome Sequencing Platform"/>
            <person name="Atkinson P.W."/>
            <person name="Hemingway J."/>
            <person name="Christensen B.M."/>
            <person name="Higgs S."/>
            <person name="Kodira C."/>
            <person name="Hannick L."/>
            <person name="Megy K."/>
            <person name="O'Leary S."/>
            <person name="Pearson M."/>
            <person name="Haas B.J."/>
            <person name="Mauceli E."/>
            <person name="Wortman J.R."/>
            <person name="Lee N.H."/>
            <person name="Guigo R."/>
            <person name="Stanke M."/>
            <person name="Alvarado L."/>
            <person name="Amedeo P."/>
            <person name="Antoine C.H."/>
            <person name="Arensburger P."/>
            <person name="Bidwell S.L."/>
            <person name="Crawford M."/>
            <person name="Camaro F."/>
            <person name="Devon K."/>
            <person name="Engels R."/>
            <person name="Hammond M."/>
            <person name="Howarth C."/>
            <person name="Koehrsen M."/>
            <person name="Lawson D."/>
            <person name="Montgomery P."/>
            <person name="Nene V."/>
            <person name="Nusbaum C."/>
            <person name="Puiu D."/>
            <person name="Romero-Severson J."/>
            <person name="Severson D.W."/>
            <person name="Shumway M."/>
            <person name="Sisk P."/>
            <person name="Stolte C."/>
            <person name="Zeng Q."/>
            <person name="Eisenstadt E."/>
            <person name="Fraser-Liggett C."/>
            <person name="Strausberg R."/>
            <person name="Galagan J."/>
            <person name="Birren B."/>
            <person name="Collins F.H."/>
        </authorList>
    </citation>
    <scope>NUCLEOTIDE SEQUENCE [LARGE SCALE GENOMIC DNA]</scope>
    <source>
        <strain evidence="2">JHB</strain>
    </source>
</reference>
<sequence length="307" mass="34934">MATDCEITWQEAAFFVDVVGTDLNLPHDAFCIVDLQISGATAKPAGFMSLIHRVKLRIRLAGGEERTLSYVVKEKSDQVFGGEVVDVMQVFPKEIEVYEKFIPAFEELWRRDGVKFGPRVFKTTTSPFTVIVMEDLRKDNFTMKESCEGLSLKDCKRTVQKLARFHAASVVYFEQVDYQIAFYGSPSFDLLYFITTSASNEIRTSKFDHLIEYYHHNLVEGLQRLSSKSTAPTLQELHEDIRAHGLLMCALSMDGAMMALFPDKDLELMCAETSAGVAYRRKLYAEPCVVAMLEQLVPFIWERGFLK</sequence>
<dbReference type="InterPro" id="IPR004119">
    <property type="entry name" value="EcKL"/>
</dbReference>
<dbReference type="EnsemblMetazoa" id="CPIJ010308-RA">
    <property type="protein sequence ID" value="CPIJ010308-PA"/>
    <property type="gene ID" value="CPIJ010308"/>
</dbReference>
<proteinExistence type="predicted"/>
<organism>
    <name type="scientific">Culex quinquefasciatus</name>
    <name type="common">Southern house mosquito</name>
    <name type="synonym">Culex pungens</name>
    <dbReference type="NCBI Taxonomy" id="7176"/>
    <lineage>
        <taxon>Eukaryota</taxon>
        <taxon>Metazoa</taxon>
        <taxon>Ecdysozoa</taxon>
        <taxon>Arthropoda</taxon>
        <taxon>Hexapoda</taxon>
        <taxon>Insecta</taxon>
        <taxon>Pterygota</taxon>
        <taxon>Neoptera</taxon>
        <taxon>Endopterygota</taxon>
        <taxon>Diptera</taxon>
        <taxon>Nematocera</taxon>
        <taxon>Culicoidea</taxon>
        <taxon>Culicidae</taxon>
        <taxon>Culicinae</taxon>
        <taxon>Culicini</taxon>
        <taxon>Culex</taxon>
        <taxon>Culex</taxon>
    </lineage>
</organism>
<dbReference type="VEuPathDB" id="VectorBase:CPIJ010308"/>
<evidence type="ECO:0000313" key="3">
    <source>
        <dbReference type="EnsemblMetazoa" id="CPIJ010308-PA"/>
    </source>
</evidence>
<accession>B0WUK9</accession>
<dbReference type="InterPro" id="IPR015897">
    <property type="entry name" value="CHK_kinase-like"/>
</dbReference>
<evidence type="ECO:0000313" key="2">
    <source>
        <dbReference type="EMBL" id="EDS34994.1"/>
    </source>
</evidence>
<dbReference type="KEGG" id="cqu:CpipJ_CPIJ010308"/>
<feature type="domain" description="CHK kinase-like" evidence="1">
    <location>
        <begin position="131"/>
        <end position="224"/>
    </location>
</feature>
<dbReference type="AlphaFoldDB" id="B0WUK9"/>
<name>B0WUK9_CULQU</name>
<dbReference type="Proteomes" id="UP000002320">
    <property type="component" value="Unassembled WGS sequence"/>
</dbReference>
<dbReference type="SUPFAM" id="SSF56112">
    <property type="entry name" value="Protein kinase-like (PK-like)"/>
    <property type="match status" value="1"/>
</dbReference>
<dbReference type="Pfam" id="PF02958">
    <property type="entry name" value="EcKL"/>
    <property type="match status" value="2"/>
</dbReference>
<dbReference type="InParanoid" id="B0WUK9"/>
<dbReference type="PANTHER" id="PTHR11012">
    <property type="entry name" value="PROTEIN KINASE-LIKE DOMAIN-CONTAINING"/>
    <property type="match status" value="1"/>
</dbReference>
<dbReference type="VEuPathDB" id="VectorBase:CQUJHB011477"/>
<evidence type="ECO:0000259" key="1">
    <source>
        <dbReference type="SMART" id="SM00587"/>
    </source>
</evidence>
<dbReference type="OrthoDB" id="411145at2759"/>
<reference evidence="3" key="2">
    <citation type="submission" date="2020-05" db="UniProtKB">
        <authorList>
            <consortium name="EnsemblMetazoa"/>
        </authorList>
    </citation>
    <scope>IDENTIFICATION</scope>
    <source>
        <strain evidence="3">JHB</strain>
    </source>
</reference>
<evidence type="ECO:0000313" key="4">
    <source>
        <dbReference type="Proteomes" id="UP000002320"/>
    </source>
</evidence>
<dbReference type="SMART" id="SM00587">
    <property type="entry name" value="CHK"/>
    <property type="match status" value="1"/>
</dbReference>
<protein>
    <recommendedName>
        <fullName evidence="1">CHK kinase-like domain-containing protein</fullName>
    </recommendedName>
</protein>
<dbReference type="PANTHER" id="PTHR11012:SF6">
    <property type="entry name" value="CHK DOMAIN OV1-RELATED"/>
    <property type="match status" value="1"/>
</dbReference>